<dbReference type="EMBL" id="JAUSRE010000007">
    <property type="protein sequence ID" value="MDP9888189.1"/>
    <property type="molecule type" value="Genomic_DNA"/>
</dbReference>
<evidence type="ECO:0000313" key="2">
    <source>
        <dbReference type="Proteomes" id="UP001226577"/>
    </source>
</evidence>
<dbReference type="Gene3D" id="1.10.10.10">
    <property type="entry name" value="Winged helix-like DNA-binding domain superfamily/Winged helix DNA-binding domain"/>
    <property type="match status" value="1"/>
</dbReference>
<organism evidence="1 2">
    <name type="scientific">Pseudarthrobacter enclensis</name>
    <dbReference type="NCBI Taxonomy" id="993070"/>
    <lineage>
        <taxon>Bacteria</taxon>
        <taxon>Bacillati</taxon>
        <taxon>Actinomycetota</taxon>
        <taxon>Actinomycetes</taxon>
        <taxon>Micrococcales</taxon>
        <taxon>Micrococcaceae</taxon>
        <taxon>Pseudarthrobacter</taxon>
    </lineage>
</organism>
<dbReference type="CDD" id="cd00090">
    <property type="entry name" value="HTH_ARSR"/>
    <property type="match status" value="1"/>
</dbReference>
<accession>A0ABT9RVF0</accession>
<keyword evidence="2" id="KW-1185">Reference proteome</keyword>
<evidence type="ECO:0000313" key="1">
    <source>
        <dbReference type="EMBL" id="MDP9888189.1"/>
    </source>
</evidence>
<gene>
    <name evidence="1" type="ORF">J2X98_001776</name>
</gene>
<dbReference type="SUPFAM" id="SSF46785">
    <property type="entry name" value="Winged helix' DNA-binding domain"/>
    <property type="match status" value="1"/>
</dbReference>
<protein>
    <submittedName>
        <fullName evidence="1">ArsR family transcriptional regulator</fullName>
    </submittedName>
</protein>
<dbReference type="InterPro" id="IPR036388">
    <property type="entry name" value="WH-like_DNA-bd_sf"/>
</dbReference>
<dbReference type="InterPro" id="IPR036390">
    <property type="entry name" value="WH_DNA-bd_sf"/>
</dbReference>
<reference evidence="1 2" key="1">
    <citation type="submission" date="2023-07" db="EMBL/GenBank/DDBJ databases">
        <title>Sorghum-associated microbial communities from plants grown in Nebraska, USA.</title>
        <authorList>
            <person name="Schachtman D."/>
        </authorList>
    </citation>
    <scope>NUCLEOTIDE SEQUENCE [LARGE SCALE GENOMIC DNA]</scope>
    <source>
        <strain evidence="1 2">CC222</strain>
    </source>
</reference>
<comment type="caution">
    <text evidence="1">The sequence shown here is derived from an EMBL/GenBank/DDBJ whole genome shotgun (WGS) entry which is preliminary data.</text>
</comment>
<dbReference type="InterPro" id="IPR011991">
    <property type="entry name" value="ArsR-like_HTH"/>
</dbReference>
<proteinExistence type="predicted"/>
<dbReference type="Pfam" id="PF12840">
    <property type="entry name" value="HTH_20"/>
    <property type="match status" value="1"/>
</dbReference>
<sequence>MYRLPWVDRIAAVASLTDAKRLQLFELVGASPRPLGRDEVAEAAGMARSTVSFHLDKLVQDGLLAVEFRKPAGRTGPGSGRPAKFYRPLGGEVNASVPDRNYDLAGELMAAAIEDSEAGGGPVAETLRAAAFRKGKELAEAAAGLEAFLAEAGYQPQSDGDGGYQLPNCPFHRLSRAHTAVVCDMNGAFLRGAAVGCGGSEDRVAGAAGSGHCCARITGSAGDSGPETP</sequence>
<dbReference type="RefSeq" id="WP_307306740.1">
    <property type="nucleotide sequence ID" value="NZ_JAUSRE010000007.1"/>
</dbReference>
<dbReference type="Proteomes" id="UP001226577">
    <property type="component" value="Unassembled WGS sequence"/>
</dbReference>
<name>A0ABT9RVF0_9MICC</name>